<evidence type="ECO:0000259" key="2">
    <source>
        <dbReference type="Pfam" id="PF04399"/>
    </source>
</evidence>
<organism evidence="4 5">
    <name type="scientific">Prymnesium parvum</name>
    <name type="common">Toxic golden alga</name>
    <dbReference type="NCBI Taxonomy" id="97485"/>
    <lineage>
        <taxon>Eukaryota</taxon>
        <taxon>Haptista</taxon>
        <taxon>Haptophyta</taxon>
        <taxon>Prymnesiophyceae</taxon>
        <taxon>Prymnesiales</taxon>
        <taxon>Prymnesiaceae</taxon>
        <taxon>Prymnesium</taxon>
    </lineage>
</organism>
<feature type="chain" id="PRO_5044199382" description="GST N-terminal domain-containing protein" evidence="1">
    <location>
        <begin position="18"/>
        <end position="265"/>
    </location>
</feature>
<keyword evidence="5" id="KW-1185">Reference proteome</keyword>
<dbReference type="InterPro" id="IPR036282">
    <property type="entry name" value="Glutathione-S-Trfase_C_sf"/>
</dbReference>
<dbReference type="Gene3D" id="3.40.30.10">
    <property type="entry name" value="Glutaredoxin"/>
    <property type="match status" value="1"/>
</dbReference>
<evidence type="ECO:0000313" key="4">
    <source>
        <dbReference type="EMBL" id="KAL1530310.1"/>
    </source>
</evidence>
<dbReference type="Proteomes" id="UP001515480">
    <property type="component" value="Unassembled WGS sequence"/>
</dbReference>
<feature type="domain" description="Glutaredoxin 2 C-terminal" evidence="2">
    <location>
        <begin position="179"/>
        <end position="264"/>
    </location>
</feature>
<dbReference type="EMBL" id="JBGBPQ010000001">
    <property type="protein sequence ID" value="KAL1530310.1"/>
    <property type="molecule type" value="Genomic_DNA"/>
</dbReference>
<proteinExistence type="predicted"/>
<accession>A0AB34K7J5</accession>
<dbReference type="Pfam" id="PF04399">
    <property type="entry name" value="Glutaredoxin2_C"/>
    <property type="match status" value="1"/>
</dbReference>
<sequence length="265" mass="29941">MLLLSLFATVYTPTAWPRPTVSRISPIVAQGPSKLPQLYVYDHCPFCVRVRLALGLMGKKHQLMFLANDDVETPTSLVGKKIAPIWVDADGPMMESLDIIGKVDTEGYFKPASGRTDLKAWQKSVQTIMRKLQRPRYVKVPLPEFMQKAGRDAFVNNHQMPPFEKAEWKAGGMPLETKYAKYEEAFAESDQLVAELSQALLELDSMIYSTEYCTEGGLSYDDIDLWARLRSMTLIKGLAIPPKTRAYLDHFEEKGDVPLYDVMAL</sequence>
<gene>
    <name evidence="4" type="ORF">AB1Y20_001220</name>
</gene>
<dbReference type="Gene3D" id="1.20.1050.10">
    <property type="match status" value="1"/>
</dbReference>
<keyword evidence="1" id="KW-0732">Signal</keyword>
<name>A0AB34K7J5_PRYPA</name>
<evidence type="ECO:0000313" key="5">
    <source>
        <dbReference type="Proteomes" id="UP001515480"/>
    </source>
</evidence>
<evidence type="ECO:0000259" key="3">
    <source>
        <dbReference type="Pfam" id="PF13417"/>
    </source>
</evidence>
<dbReference type="CDD" id="cd03199">
    <property type="entry name" value="GST_C_GRX2"/>
    <property type="match status" value="1"/>
</dbReference>
<dbReference type="InterPro" id="IPR007494">
    <property type="entry name" value="Glutaredoxin2_C"/>
</dbReference>
<reference evidence="4 5" key="1">
    <citation type="journal article" date="2024" name="Science">
        <title>Giant polyketide synthase enzymes in the biosynthesis of giant marine polyether toxins.</title>
        <authorList>
            <person name="Fallon T.R."/>
            <person name="Shende V.V."/>
            <person name="Wierzbicki I.H."/>
            <person name="Pendleton A.L."/>
            <person name="Watervoot N.F."/>
            <person name="Auber R.P."/>
            <person name="Gonzalez D.J."/>
            <person name="Wisecaver J.H."/>
            <person name="Moore B.S."/>
        </authorList>
    </citation>
    <scope>NUCLEOTIDE SEQUENCE [LARGE SCALE GENOMIC DNA]</scope>
    <source>
        <strain evidence="4 5">12B1</strain>
    </source>
</reference>
<dbReference type="Pfam" id="PF13417">
    <property type="entry name" value="GST_N_3"/>
    <property type="match status" value="1"/>
</dbReference>
<dbReference type="AlphaFoldDB" id="A0AB34K7J5"/>
<dbReference type="SUPFAM" id="SSF47616">
    <property type="entry name" value="GST C-terminal domain-like"/>
    <property type="match status" value="1"/>
</dbReference>
<evidence type="ECO:0008006" key="6">
    <source>
        <dbReference type="Google" id="ProtNLM"/>
    </source>
</evidence>
<protein>
    <recommendedName>
        <fullName evidence="6">GST N-terminal domain-containing protein</fullName>
    </recommendedName>
</protein>
<feature type="domain" description="GST N-terminal" evidence="3">
    <location>
        <begin position="38"/>
        <end position="103"/>
    </location>
</feature>
<feature type="signal peptide" evidence="1">
    <location>
        <begin position="1"/>
        <end position="17"/>
    </location>
</feature>
<dbReference type="InterPro" id="IPR036249">
    <property type="entry name" value="Thioredoxin-like_sf"/>
</dbReference>
<evidence type="ECO:0000256" key="1">
    <source>
        <dbReference type="SAM" id="SignalP"/>
    </source>
</evidence>
<dbReference type="SUPFAM" id="SSF52833">
    <property type="entry name" value="Thioredoxin-like"/>
    <property type="match status" value="1"/>
</dbReference>
<dbReference type="InterPro" id="IPR004045">
    <property type="entry name" value="Glutathione_S-Trfase_N"/>
</dbReference>
<dbReference type="NCBIfam" id="NF007702">
    <property type="entry name" value="PRK10387.1"/>
    <property type="match status" value="1"/>
</dbReference>
<comment type="caution">
    <text evidence="4">The sequence shown here is derived from an EMBL/GenBank/DDBJ whole genome shotgun (WGS) entry which is preliminary data.</text>
</comment>